<dbReference type="CDD" id="cd06261">
    <property type="entry name" value="TM_PBP2"/>
    <property type="match status" value="1"/>
</dbReference>
<dbReference type="Proteomes" id="UP000283786">
    <property type="component" value="Chromosome"/>
</dbReference>
<proteinExistence type="inferred from homology"/>
<keyword evidence="5 8" id="KW-0812">Transmembrane</keyword>
<name>A0A418SEL9_9RHOB</name>
<reference evidence="9 10" key="1">
    <citation type="submission" date="2020-08" db="EMBL/GenBank/DDBJ databases">
        <title>Genome sequence of Rhodobacteraceae bacterium Lw-13e.</title>
        <authorList>
            <person name="Poehlein A."/>
            <person name="Wolter L."/>
            <person name="Daniel R."/>
            <person name="Brinkhoff T."/>
        </authorList>
    </citation>
    <scope>NUCLEOTIDE SEQUENCE [LARGE SCALE GENOMIC DNA]</scope>
    <source>
        <strain evidence="9 10">Lw-13e</strain>
    </source>
</reference>
<dbReference type="Gene3D" id="1.10.3720.10">
    <property type="entry name" value="MetI-like"/>
    <property type="match status" value="1"/>
</dbReference>
<feature type="transmembrane region" description="Helical" evidence="8">
    <location>
        <begin position="149"/>
        <end position="173"/>
    </location>
</feature>
<evidence type="ECO:0000256" key="1">
    <source>
        <dbReference type="ARBA" id="ARBA00004651"/>
    </source>
</evidence>
<dbReference type="GO" id="GO:0005886">
    <property type="term" value="C:plasma membrane"/>
    <property type="evidence" value="ECO:0007669"/>
    <property type="project" value="UniProtKB-SubCell"/>
</dbReference>
<feature type="transmembrane region" description="Helical" evidence="8">
    <location>
        <begin position="194"/>
        <end position="215"/>
    </location>
</feature>
<keyword evidence="4" id="KW-1003">Cell membrane</keyword>
<dbReference type="PROSITE" id="PS50928">
    <property type="entry name" value="ABC_TM1"/>
    <property type="match status" value="1"/>
</dbReference>
<feature type="transmembrane region" description="Helical" evidence="8">
    <location>
        <begin position="96"/>
        <end position="119"/>
    </location>
</feature>
<organism evidence="9 10">
    <name type="scientific">Pseudooceanicola algae</name>
    <dbReference type="NCBI Taxonomy" id="1537215"/>
    <lineage>
        <taxon>Bacteria</taxon>
        <taxon>Pseudomonadati</taxon>
        <taxon>Pseudomonadota</taxon>
        <taxon>Alphaproteobacteria</taxon>
        <taxon>Rhodobacterales</taxon>
        <taxon>Paracoccaceae</taxon>
        <taxon>Pseudooceanicola</taxon>
    </lineage>
</organism>
<dbReference type="AlphaFoldDB" id="A0A418SEL9"/>
<gene>
    <name evidence="9" type="primary">potH_1</name>
    <name evidence="9" type="ORF">PSAL_009810</name>
</gene>
<evidence type="ECO:0000256" key="5">
    <source>
        <dbReference type="ARBA" id="ARBA00022692"/>
    </source>
</evidence>
<evidence type="ECO:0000256" key="3">
    <source>
        <dbReference type="ARBA" id="ARBA00022448"/>
    </source>
</evidence>
<dbReference type="EMBL" id="CP060436">
    <property type="protein sequence ID" value="QPM89755.1"/>
    <property type="molecule type" value="Genomic_DNA"/>
</dbReference>
<dbReference type="Pfam" id="PF00528">
    <property type="entry name" value="BPD_transp_1"/>
    <property type="match status" value="1"/>
</dbReference>
<evidence type="ECO:0000313" key="10">
    <source>
        <dbReference type="Proteomes" id="UP000283786"/>
    </source>
</evidence>
<keyword evidence="7 8" id="KW-0472">Membrane</keyword>
<comment type="subcellular location">
    <subcellularLocation>
        <location evidence="1 8">Cell membrane</location>
        <topology evidence="1 8">Multi-pass membrane protein</topology>
    </subcellularLocation>
</comment>
<evidence type="ECO:0000256" key="4">
    <source>
        <dbReference type="ARBA" id="ARBA00022475"/>
    </source>
</evidence>
<accession>A0A418SEL9</accession>
<dbReference type="KEGG" id="palw:PSAL_009810"/>
<keyword evidence="6 8" id="KW-1133">Transmembrane helix</keyword>
<protein>
    <submittedName>
        <fullName evidence="9">Putrescine transport system permease protein PotH</fullName>
    </submittedName>
</protein>
<comment type="similarity">
    <text evidence="2">Belongs to the binding-protein-dependent transport system permease family. CysTW subfamily.</text>
</comment>
<dbReference type="PANTHER" id="PTHR42929">
    <property type="entry name" value="INNER MEMBRANE ABC TRANSPORTER PERMEASE PROTEIN YDCU-RELATED-RELATED"/>
    <property type="match status" value="1"/>
</dbReference>
<evidence type="ECO:0000256" key="2">
    <source>
        <dbReference type="ARBA" id="ARBA00007069"/>
    </source>
</evidence>
<dbReference type="InterPro" id="IPR035906">
    <property type="entry name" value="MetI-like_sf"/>
</dbReference>
<keyword evidence="10" id="KW-1185">Reference proteome</keyword>
<dbReference type="InterPro" id="IPR000515">
    <property type="entry name" value="MetI-like"/>
</dbReference>
<dbReference type="GO" id="GO:0055085">
    <property type="term" value="P:transmembrane transport"/>
    <property type="evidence" value="ECO:0007669"/>
    <property type="project" value="InterPro"/>
</dbReference>
<dbReference type="RefSeq" id="WP_196941900.1">
    <property type="nucleotide sequence ID" value="NZ_CP060436.1"/>
</dbReference>
<feature type="transmembrane region" description="Helical" evidence="8">
    <location>
        <begin position="61"/>
        <end position="84"/>
    </location>
</feature>
<evidence type="ECO:0000256" key="6">
    <source>
        <dbReference type="ARBA" id="ARBA00022989"/>
    </source>
</evidence>
<evidence type="ECO:0000313" key="9">
    <source>
        <dbReference type="EMBL" id="QPM89755.1"/>
    </source>
</evidence>
<evidence type="ECO:0000256" key="7">
    <source>
        <dbReference type="ARBA" id="ARBA00023136"/>
    </source>
</evidence>
<sequence>MSSLSSPRLRAWALSAPALLLVVLFLLVPVFSTLATTFGDPEGPLATYATFFNSRLRMRVLWRTMEVAVITTVISVFIGFLTAWVVSRAPGRLKSLLIIAAVFPLLTGVVVRSFAWLIILGKNGILNDTLLWIGVISEPVSMLYTEGSVIVAMVYLFVPLMILTLVGVLEGIPQDMTDAAASLGARPAAAFRQVVLPMAVPGLIVGSVLVFTGSFTSYATPQLLGGERQMMMGTFLYQNAMVRFDWVAASTVAAIMVVVTLTTVILMSRLARKLNPVAG</sequence>
<evidence type="ECO:0000256" key="8">
    <source>
        <dbReference type="RuleBase" id="RU363032"/>
    </source>
</evidence>
<dbReference type="SUPFAM" id="SSF161098">
    <property type="entry name" value="MetI-like"/>
    <property type="match status" value="1"/>
</dbReference>
<keyword evidence="3 8" id="KW-0813">Transport</keyword>
<feature type="transmembrane region" description="Helical" evidence="8">
    <location>
        <begin position="246"/>
        <end position="266"/>
    </location>
</feature>
<dbReference type="PANTHER" id="PTHR42929:SF5">
    <property type="entry name" value="ABC TRANSPORTER PERMEASE PROTEIN"/>
    <property type="match status" value="1"/>
</dbReference>